<dbReference type="AlphaFoldDB" id="A0AAV5VZB2"/>
<feature type="region of interest" description="Disordered" evidence="10">
    <location>
        <begin position="1"/>
        <end position="47"/>
    </location>
</feature>
<feature type="compositionally biased region" description="Basic and acidic residues" evidence="10">
    <location>
        <begin position="424"/>
        <end position="436"/>
    </location>
</feature>
<dbReference type="GO" id="GO:0000978">
    <property type="term" value="F:RNA polymerase II cis-regulatory region sequence-specific DNA binding"/>
    <property type="evidence" value="ECO:0007669"/>
    <property type="project" value="TreeGrafter"/>
</dbReference>
<evidence type="ECO:0000256" key="1">
    <source>
        <dbReference type="ARBA" id="ARBA00004123"/>
    </source>
</evidence>
<dbReference type="InterPro" id="IPR009057">
    <property type="entry name" value="Homeodomain-like_sf"/>
</dbReference>
<evidence type="ECO:0000259" key="11">
    <source>
        <dbReference type="PROSITE" id="PS50071"/>
    </source>
</evidence>
<evidence type="ECO:0000256" key="3">
    <source>
        <dbReference type="ARBA" id="ARBA00023015"/>
    </source>
</evidence>
<dbReference type="CDD" id="cd00086">
    <property type="entry name" value="homeodomain"/>
    <property type="match status" value="1"/>
</dbReference>
<evidence type="ECO:0000256" key="4">
    <source>
        <dbReference type="ARBA" id="ARBA00023125"/>
    </source>
</evidence>
<dbReference type="InterPro" id="IPR010982">
    <property type="entry name" value="Lambda_DNA-bd_dom_sf"/>
</dbReference>
<sequence length="608" mass="67405">SPMNGSAMDGGSDPLLSTLSHHDDEEYGSNGDDRSTKGGYGSSRKDEEEYYYVNYGGTLGDHGGTVFDNGSYATLTPLQPLPPISTVRGSEREVSSSSRPRDSGHLVKYKSSLKRSSSAGEEGEDGGGATDVPSASSSSFFFVPPTSQPFSYSSIKYEYDGKEGEERDEQHNEFSSVTAHASSTTDFGQSDHSPFGSNSFTAGLLRSPKMEKTAFDEYGPFGDGDIGGTTDEVSVPSSSIAPSLSLSQQIALALSPQRTSPDSSSNDVEELNTKELALRISSELKRYSIPQAIFAQRVLCRSQGTLSDLLRNPKPWSKLKSGRETFRRMAKWLQEPEFQRMSALRVAACKRKEEQHVLPNATPAPKKPRLVFTDIQRRTLQAIFRETKRPSREMQLTISTQLALDPTTVANFFMNARRRGHDRECREEYDRREEGRAGSTVSSSGSQYDSLFTSDIKLEDEVDLLHSSIHLSSLNGTTANLADALDEALLEEDDDSIHHHLPDEVLKAGHDGLVVSIDEQAILEKVLNGHRREEAEMRRREEEERDQLGQILQDEPLVEEEPEEEHFHASSTSRFESLSALVEQKEDLDELIRGNLIEEPRQEAVQAL</sequence>
<keyword evidence="6" id="KW-0804">Transcription</keyword>
<dbReference type="EMBL" id="BTSY01000004">
    <property type="protein sequence ID" value="GMT24911.1"/>
    <property type="molecule type" value="Genomic_DNA"/>
</dbReference>
<dbReference type="Gene3D" id="1.10.260.40">
    <property type="entry name" value="lambda repressor-like DNA-binding domains"/>
    <property type="match status" value="1"/>
</dbReference>
<reference evidence="13" key="1">
    <citation type="submission" date="2023-10" db="EMBL/GenBank/DDBJ databases">
        <title>Genome assembly of Pristionchus species.</title>
        <authorList>
            <person name="Yoshida K."/>
            <person name="Sommer R.J."/>
        </authorList>
    </citation>
    <scope>NUCLEOTIDE SEQUENCE</scope>
    <source>
        <strain evidence="13">RS5133</strain>
    </source>
</reference>
<evidence type="ECO:0000256" key="9">
    <source>
        <dbReference type="RuleBase" id="RU000682"/>
    </source>
</evidence>
<comment type="subcellular location">
    <subcellularLocation>
        <location evidence="1 8 9">Nucleus</location>
    </subcellularLocation>
</comment>
<evidence type="ECO:0000256" key="5">
    <source>
        <dbReference type="ARBA" id="ARBA00023155"/>
    </source>
</evidence>
<dbReference type="PROSITE" id="PS51042">
    <property type="entry name" value="CUT"/>
    <property type="match status" value="1"/>
</dbReference>
<keyword evidence="14" id="KW-1185">Reference proteome</keyword>
<comment type="caution">
    <text evidence="13">The sequence shown here is derived from an EMBL/GenBank/DDBJ whole genome shotgun (WGS) entry which is preliminary data.</text>
</comment>
<evidence type="ECO:0000313" key="13">
    <source>
        <dbReference type="EMBL" id="GMT24911.1"/>
    </source>
</evidence>
<dbReference type="InterPro" id="IPR051649">
    <property type="entry name" value="CUT_Homeobox"/>
</dbReference>
<dbReference type="Proteomes" id="UP001432322">
    <property type="component" value="Unassembled WGS sequence"/>
</dbReference>
<feature type="compositionally biased region" description="Basic and acidic residues" evidence="10">
    <location>
        <begin position="157"/>
        <end position="172"/>
    </location>
</feature>
<dbReference type="SUPFAM" id="SSF47413">
    <property type="entry name" value="lambda repressor-like DNA-binding domains"/>
    <property type="match status" value="1"/>
</dbReference>
<organism evidence="13 14">
    <name type="scientific">Pristionchus fissidentatus</name>
    <dbReference type="NCBI Taxonomy" id="1538716"/>
    <lineage>
        <taxon>Eukaryota</taxon>
        <taxon>Metazoa</taxon>
        <taxon>Ecdysozoa</taxon>
        <taxon>Nematoda</taxon>
        <taxon>Chromadorea</taxon>
        <taxon>Rhabditida</taxon>
        <taxon>Rhabditina</taxon>
        <taxon>Diplogasteromorpha</taxon>
        <taxon>Diplogasteroidea</taxon>
        <taxon>Neodiplogasteridae</taxon>
        <taxon>Pristionchus</taxon>
    </lineage>
</organism>
<accession>A0AAV5VZB2</accession>
<feature type="domain" description="CUT" evidence="12">
    <location>
        <begin position="262"/>
        <end position="348"/>
    </location>
</feature>
<feature type="compositionally biased region" description="Basic and acidic residues" evidence="10">
    <location>
        <begin position="89"/>
        <end position="105"/>
    </location>
</feature>
<feature type="non-terminal residue" evidence="13">
    <location>
        <position position="1"/>
    </location>
</feature>
<feature type="region of interest" description="Disordered" evidence="10">
    <location>
        <begin position="424"/>
        <end position="447"/>
    </location>
</feature>
<dbReference type="PANTHER" id="PTHR14057:SF47">
    <property type="entry name" value="HOMEOBOX PROTEIN ONECUT"/>
    <property type="match status" value="1"/>
</dbReference>
<evidence type="ECO:0000256" key="6">
    <source>
        <dbReference type="ARBA" id="ARBA00023163"/>
    </source>
</evidence>
<dbReference type="SMART" id="SM00389">
    <property type="entry name" value="HOX"/>
    <property type="match status" value="1"/>
</dbReference>
<name>A0AAV5VZB2_9BILA</name>
<dbReference type="FunFam" id="1.10.260.40:FF:000005">
    <property type="entry name" value="One cut domain family member"/>
    <property type="match status" value="1"/>
</dbReference>
<gene>
    <name evidence="13" type="ORF">PFISCL1PPCAC_16208</name>
</gene>
<evidence type="ECO:0000256" key="7">
    <source>
        <dbReference type="ARBA" id="ARBA00023242"/>
    </source>
</evidence>
<keyword evidence="5 8" id="KW-0371">Homeobox</keyword>
<feature type="compositionally biased region" description="Polar residues" evidence="10">
    <location>
        <begin position="173"/>
        <end position="193"/>
    </location>
</feature>
<dbReference type="Pfam" id="PF00046">
    <property type="entry name" value="Homeodomain"/>
    <property type="match status" value="1"/>
</dbReference>
<dbReference type="Gene3D" id="1.10.10.60">
    <property type="entry name" value="Homeodomain-like"/>
    <property type="match status" value="1"/>
</dbReference>
<feature type="compositionally biased region" description="Low complexity" evidence="10">
    <location>
        <begin position="133"/>
        <end position="151"/>
    </location>
</feature>
<keyword evidence="7 8" id="KW-0539">Nucleus</keyword>
<feature type="domain" description="Homeobox" evidence="11">
    <location>
        <begin position="363"/>
        <end position="423"/>
    </location>
</feature>
<feature type="DNA-binding region" description="Homeobox" evidence="8">
    <location>
        <begin position="365"/>
        <end position="424"/>
    </location>
</feature>
<dbReference type="PROSITE" id="PS50071">
    <property type="entry name" value="HOMEOBOX_2"/>
    <property type="match status" value="1"/>
</dbReference>
<evidence type="ECO:0000256" key="2">
    <source>
        <dbReference type="ARBA" id="ARBA00008190"/>
    </source>
</evidence>
<evidence type="ECO:0000256" key="8">
    <source>
        <dbReference type="PROSITE-ProRule" id="PRU00108"/>
    </source>
</evidence>
<dbReference type="FunFam" id="1.10.10.60:FF:000054">
    <property type="entry name" value="One cut domain family member"/>
    <property type="match status" value="1"/>
</dbReference>
<evidence type="ECO:0008006" key="15">
    <source>
        <dbReference type="Google" id="ProtNLM"/>
    </source>
</evidence>
<dbReference type="InterPro" id="IPR003350">
    <property type="entry name" value="CUT_dom"/>
</dbReference>
<evidence type="ECO:0000259" key="12">
    <source>
        <dbReference type="PROSITE" id="PS51042"/>
    </source>
</evidence>
<dbReference type="SUPFAM" id="SSF46689">
    <property type="entry name" value="Homeodomain-like"/>
    <property type="match status" value="1"/>
</dbReference>
<evidence type="ECO:0000313" key="14">
    <source>
        <dbReference type="Proteomes" id="UP001432322"/>
    </source>
</evidence>
<dbReference type="PANTHER" id="PTHR14057">
    <property type="entry name" value="TRANSCRIPTION FACTOR ONECUT"/>
    <property type="match status" value="1"/>
</dbReference>
<keyword evidence="4 8" id="KW-0238">DNA-binding</keyword>
<dbReference type="GO" id="GO:0000981">
    <property type="term" value="F:DNA-binding transcription factor activity, RNA polymerase II-specific"/>
    <property type="evidence" value="ECO:0007669"/>
    <property type="project" value="TreeGrafter"/>
</dbReference>
<dbReference type="SMART" id="SM01109">
    <property type="entry name" value="CUT"/>
    <property type="match status" value="1"/>
</dbReference>
<dbReference type="InterPro" id="IPR001356">
    <property type="entry name" value="HD"/>
</dbReference>
<comment type="similarity">
    <text evidence="2">Belongs to the CUT homeobox family.</text>
</comment>
<dbReference type="Pfam" id="PF02376">
    <property type="entry name" value="CUT"/>
    <property type="match status" value="1"/>
</dbReference>
<feature type="region of interest" description="Disordered" evidence="10">
    <location>
        <begin position="63"/>
        <end position="193"/>
    </location>
</feature>
<evidence type="ECO:0000256" key="10">
    <source>
        <dbReference type="SAM" id="MobiDB-lite"/>
    </source>
</evidence>
<feature type="region of interest" description="Disordered" evidence="10">
    <location>
        <begin position="534"/>
        <end position="578"/>
    </location>
</feature>
<proteinExistence type="inferred from homology"/>
<protein>
    <recommendedName>
        <fullName evidence="15">One cut domain family member</fullName>
    </recommendedName>
</protein>
<keyword evidence="3" id="KW-0805">Transcription regulation</keyword>
<dbReference type="GO" id="GO:0005634">
    <property type="term" value="C:nucleus"/>
    <property type="evidence" value="ECO:0007669"/>
    <property type="project" value="UniProtKB-SubCell"/>
</dbReference>